<proteinExistence type="predicted"/>
<evidence type="ECO:0000313" key="3">
    <source>
        <dbReference type="Proteomes" id="UP000756710"/>
    </source>
</evidence>
<keyword evidence="3" id="KW-1185">Reference proteome</keyword>
<dbReference type="Proteomes" id="UP000756710">
    <property type="component" value="Unassembled WGS sequence"/>
</dbReference>
<sequence length="45" mass="4868">MAPGERFVRISGAMLGAVCGPSEDGQWRPMTTNNDRDGRRPAHVA</sequence>
<evidence type="ECO:0000256" key="1">
    <source>
        <dbReference type="SAM" id="MobiDB-lite"/>
    </source>
</evidence>
<organism evidence="2 3">
    <name type="scientific">Streptomyces iranensis</name>
    <dbReference type="NCBI Taxonomy" id="576784"/>
    <lineage>
        <taxon>Bacteria</taxon>
        <taxon>Bacillati</taxon>
        <taxon>Actinomycetota</taxon>
        <taxon>Actinomycetes</taxon>
        <taxon>Kitasatosporales</taxon>
        <taxon>Streptomycetaceae</taxon>
        <taxon>Streptomyces</taxon>
        <taxon>Streptomyces violaceusniger group</taxon>
    </lineage>
</organism>
<dbReference type="EMBL" id="JAGGLR010000008">
    <property type="protein sequence ID" value="MBP2062477.1"/>
    <property type="molecule type" value="Genomic_DNA"/>
</dbReference>
<protein>
    <submittedName>
        <fullName evidence="2">Uncharacterized protein YgfB (UPF0149 family)</fullName>
    </submittedName>
</protein>
<feature type="region of interest" description="Disordered" evidence="1">
    <location>
        <begin position="19"/>
        <end position="45"/>
    </location>
</feature>
<name>A0ABS4MT79_9ACTN</name>
<feature type="compositionally biased region" description="Basic and acidic residues" evidence="1">
    <location>
        <begin position="34"/>
        <end position="45"/>
    </location>
</feature>
<accession>A0ABS4MT79</accession>
<evidence type="ECO:0000313" key="2">
    <source>
        <dbReference type="EMBL" id="MBP2062477.1"/>
    </source>
</evidence>
<gene>
    <name evidence="2" type="ORF">J2Z30_003493</name>
</gene>
<comment type="caution">
    <text evidence="2">The sequence shown here is derived from an EMBL/GenBank/DDBJ whole genome shotgun (WGS) entry which is preliminary data.</text>
</comment>
<reference evidence="2 3" key="1">
    <citation type="submission" date="2021-03" db="EMBL/GenBank/DDBJ databases">
        <title>Genomic Encyclopedia of Type Strains, Phase IV (KMG-IV): sequencing the most valuable type-strain genomes for metagenomic binning, comparative biology and taxonomic classification.</title>
        <authorList>
            <person name="Goeker M."/>
        </authorList>
    </citation>
    <scope>NUCLEOTIDE SEQUENCE [LARGE SCALE GENOMIC DNA]</scope>
    <source>
        <strain evidence="2 3">DSM 41954</strain>
    </source>
</reference>